<evidence type="ECO:0000256" key="1">
    <source>
        <dbReference type="SAM" id="Phobius"/>
    </source>
</evidence>
<sequence length="134" mass="15412">MNPIGIIILLTAMIFAYASAFFVLKKKKYYFISRLRNRTSEEINQLEKTGYIKANGKLILFSAYILSAGLILELIGVPFAFQVCLILVILFYLVGTIYIQKYEVKERRKNAYMTTTISVVITIAIIAFILIRLW</sequence>
<evidence type="ECO:0000313" key="2">
    <source>
        <dbReference type="EMBL" id="RLL42795.1"/>
    </source>
</evidence>
<dbReference type="Proteomes" id="UP000270219">
    <property type="component" value="Unassembled WGS sequence"/>
</dbReference>
<feature type="transmembrane region" description="Helical" evidence="1">
    <location>
        <begin position="80"/>
        <end position="99"/>
    </location>
</feature>
<keyword evidence="1" id="KW-0472">Membrane</keyword>
<accession>A0A498DK42</accession>
<organism evidence="2 3">
    <name type="scientific">Oceanobacillus piezotolerans</name>
    <dbReference type="NCBI Taxonomy" id="2448030"/>
    <lineage>
        <taxon>Bacteria</taxon>
        <taxon>Bacillati</taxon>
        <taxon>Bacillota</taxon>
        <taxon>Bacilli</taxon>
        <taxon>Bacillales</taxon>
        <taxon>Bacillaceae</taxon>
        <taxon>Oceanobacillus</taxon>
    </lineage>
</organism>
<name>A0A498DK42_9BACI</name>
<dbReference type="AlphaFoldDB" id="A0A498DK42"/>
<dbReference type="RefSeq" id="WP_121524162.1">
    <property type="nucleotide sequence ID" value="NZ_RCHR01000005.1"/>
</dbReference>
<comment type="caution">
    <text evidence="2">The sequence shown here is derived from an EMBL/GenBank/DDBJ whole genome shotgun (WGS) entry which is preliminary data.</text>
</comment>
<keyword evidence="1" id="KW-1133">Transmembrane helix</keyword>
<feature type="transmembrane region" description="Helical" evidence="1">
    <location>
        <begin position="111"/>
        <end position="131"/>
    </location>
</feature>
<dbReference type="EMBL" id="RCHR01000005">
    <property type="protein sequence ID" value="RLL42795.1"/>
    <property type="molecule type" value="Genomic_DNA"/>
</dbReference>
<evidence type="ECO:0000313" key="3">
    <source>
        <dbReference type="Proteomes" id="UP000270219"/>
    </source>
</evidence>
<evidence type="ECO:0008006" key="4">
    <source>
        <dbReference type="Google" id="ProtNLM"/>
    </source>
</evidence>
<feature type="transmembrane region" description="Helical" evidence="1">
    <location>
        <begin position="58"/>
        <end position="74"/>
    </location>
</feature>
<gene>
    <name evidence="2" type="ORF">D8M04_14695</name>
</gene>
<keyword evidence="3" id="KW-1185">Reference proteome</keyword>
<proteinExistence type="predicted"/>
<reference evidence="2 3" key="1">
    <citation type="submission" date="2018-10" db="EMBL/GenBank/DDBJ databases">
        <title>Oceanobacillus sp. YLB-02 draft genome.</title>
        <authorList>
            <person name="Yu L."/>
        </authorList>
    </citation>
    <scope>NUCLEOTIDE SEQUENCE [LARGE SCALE GENOMIC DNA]</scope>
    <source>
        <strain evidence="2 3">YLB-02</strain>
    </source>
</reference>
<dbReference type="OrthoDB" id="2082701at2"/>
<protein>
    <recommendedName>
        <fullName evidence="4">DUF4181 domain-containing protein</fullName>
    </recommendedName>
</protein>
<keyword evidence="1" id="KW-0812">Transmembrane</keyword>
<feature type="transmembrane region" description="Helical" evidence="1">
    <location>
        <begin position="6"/>
        <end position="24"/>
    </location>
</feature>